<protein>
    <recommendedName>
        <fullName evidence="3">Integrase</fullName>
    </recommendedName>
</protein>
<gene>
    <name evidence="1" type="ORF">H4W31_007408</name>
</gene>
<sequence>MQPRKEQTISTKLRWAVPALQRWARRYQSLREVGRDDVLAAIPDAPGMSRATMLQGLRSIFTVLKSRRLVFVNPTARLKVNQPEPTAPQPVDVELLRAHLNSDDPVKAVLVRSRRS</sequence>
<comment type="caution">
    <text evidence="1">The sequence shown here is derived from an EMBL/GenBank/DDBJ whole genome shotgun (WGS) entry which is preliminary data.</text>
</comment>
<dbReference type="Proteomes" id="UP000649753">
    <property type="component" value="Unassembled WGS sequence"/>
</dbReference>
<keyword evidence="2" id="KW-1185">Reference proteome</keyword>
<accession>A0A927MIG9</accession>
<dbReference type="EMBL" id="JADBEB010000001">
    <property type="protein sequence ID" value="MBE1491770.1"/>
    <property type="molecule type" value="Genomic_DNA"/>
</dbReference>
<evidence type="ECO:0000313" key="2">
    <source>
        <dbReference type="Proteomes" id="UP000649753"/>
    </source>
</evidence>
<dbReference type="RefSeq" id="WP_192770777.1">
    <property type="nucleotide sequence ID" value="NZ_JADBEB010000001.1"/>
</dbReference>
<proteinExistence type="predicted"/>
<dbReference type="AlphaFoldDB" id="A0A927MIG9"/>
<evidence type="ECO:0000313" key="1">
    <source>
        <dbReference type="EMBL" id="MBE1491770.1"/>
    </source>
</evidence>
<organism evidence="1 2">
    <name type="scientific">Plantactinospora soyae</name>
    <dbReference type="NCBI Taxonomy" id="1544732"/>
    <lineage>
        <taxon>Bacteria</taxon>
        <taxon>Bacillati</taxon>
        <taxon>Actinomycetota</taxon>
        <taxon>Actinomycetes</taxon>
        <taxon>Micromonosporales</taxon>
        <taxon>Micromonosporaceae</taxon>
        <taxon>Plantactinospora</taxon>
    </lineage>
</organism>
<name>A0A927MIG9_9ACTN</name>
<reference evidence="1" key="1">
    <citation type="submission" date="2020-10" db="EMBL/GenBank/DDBJ databases">
        <title>Sequencing the genomes of 1000 actinobacteria strains.</title>
        <authorList>
            <person name="Klenk H.-P."/>
        </authorList>
    </citation>
    <scope>NUCLEOTIDE SEQUENCE</scope>
    <source>
        <strain evidence="1">DSM 46832</strain>
    </source>
</reference>
<evidence type="ECO:0008006" key="3">
    <source>
        <dbReference type="Google" id="ProtNLM"/>
    </source>
</evidence>